<dbReference type="PROSITE" id="PS51704">
    <property type="entry name" value="GP_PDE"/>
    <property type="match status" value="2"/>
</dbReference>
<gene>
    <name evidence="10" type="ORF">G2W53_038669</name>
</gene>
<evidence type="ECO:0000256" key="6">
    <source>
        <dbReference type="ARBA" id="ARBA00047512"/>
    </source>
</evidence>
<dbReference type="OrthoDB" id="1058301at2759"/>
<protein>
    <recommendedName>
        <fullName evidence="1">glycerophosphodiester phosphodiesterase</fullName>
        <ecNumber evidence="1">3.1.4.46</ecNumber>
    </recommendedName>
</protein>
<dbReference type="FunFam" id="3.20.20.190:FF:000011">
    <property type="entry name" value="Glycerophosphodiester phosphodiesterase GDPDL3"/>
    <property type="match status" value="1"/>
</dbReference>
<dbReference type="AlphaFoldDB" id="A0A834W2G0"/>
<dbReference type="SUPFAM" id="SSF51695">
    <property type="entry name" value="PLC-like phosphodiesterases"/>
    <property type="match status" value="2"/>
</dbReference>
<feature type="signal peptide" evidence="8">
    <location>
        <begin position="1"/>
        <end position="18"/>
    </location>
</feature>
<reference evidence="10" key="1">
    <citation type="submission" date="2020-09" db="EMBL/GenBank/DDBJ databases">
        <title>Genome-Enabled Discovery of Anthraquinone Biosynthesis in Senna tora.</title>
        <authorList>
            <person name="Kang S.-H."/>
            <person name="Pandey R.P."/>
            <person name="Lee C.-M."/>
            <person name="Sim J.-S."/>
            <person name="Jeong J.-T."/>
            <person name="Choi B.-S."/>
            <person name="Jung M."/>
            <person name="Ginzburg D."/>
            <person name="Zhao K."/>
            <person name="Won S.Y."/>
            <person name="Oh T.-J."/>
            <person name="Yu Y."/>
            <person name="Kim N.-H."/>
            <person name="Lee O.R."/>
            <person name="Lee T.-H."/>
            <person name="Bashyal P."/>
            <person name="Kim T.-S."/>
            <person name="Lee W.-H."/>
            <person name="Kawkins C."/>
            <person name="Kim C.-K."/>
            <person name="Kim J.S."/>
            <person name="Ahn B.O."/>
            <person name="Rhee S.Y."/>
            <person name="Sohng J.K."/>
        </authorList>
    </citation>
    <scope>NUCLEOTIDE SEQUENCE</scope>
    <source>
        <tissue evidence="10">Leaf</tissue>
    </source>
</reference>
<dbReference type="GO" id="GO:0008889">
    <property type="term" value="F:glycerophosphodiester phosphodiesterase activity"/>
    <property type="evidence" value="ECO:0007669"/>
    <property type="project" value="UniProtKB-EC"/>
</dbReference>
<keyword evidence="5" id="KW-0325">Glycoprotein</keyword>
<evidence type="ECO:0000256" key="8">
    <source>
        <dbReference type="SAM" id="SignalP"/>
    </source>
</evidence>
<dbReference type="GO" id="GO:0006071">
    <property type="term" value="P:glycerol metabolic process"/>
    <property type="evidence" value="ECO:0007669"/>
    <property type="project" value="UniProtKB-KW"/>
</dbReference>
<dbReference type="Proteomes" id="UP000634136">
    <property type="component" value="Unassembled WGS sequence"/>
</dbReference>
<organism evidence="10 11">
    <name type="scientific">Senna tora</name>
    <dbReference type="NCBI Taxonomy" id="362788"/>
    <lineage>
        <taxon>Eukaryota</taxon>
        <taxon>Viridiplantae</taxon>
        <taxon>Streptophyta</taxon>
        <taxon>Embryophyta</taxon>
        <taxon>Tracheophyta</taxon>
        <taxon>Spermatophyta</taxon>
        <taxon>Magnoliopsida</taxon>
        <taxon>eudicotyledons</taxon>
        <taxon>Gunneridae</taxon>
        <taxon>Pentapetalae</taxon>
        <taxon>rosids</taxon>
        <taxon>fabids</taxon>
        <taxon>Fabales</taxon>
        <taxon>Fabaceae</taxon>
        <taxon>Caesalpinioideae</taxon>
        <taxon>Cassia clade</taxon>
        <taxon>Senna</taxon>
    </lineage>
</organism>
<evidence type="ECO:0000256" key="7">
    <source>
        <dbReference type="SAM" id="MobiDB-lite"/>
    </source>
</evidence>
<evidence type="ECO:0000256" key="1">
    <source>
        <dbReference type="ARBA" id="ARBA00012247"/>
    </source>
</evidence>
<feature type="domain" description="GP-PDE" evidence="9">
    <location>
        <begin position="44"/>
        <end position="341"/>
    </location>
</feature>
<dbReference type="EC" id="3.1.4.46" evidence="1"/>
<dbReference type="Pfam" id="PF03009">
    <property type="entry name" value="GDPD"/>
    <property type="match status" value="1"/>
</dbReference>
<comment type="catalytic activity">
    <reaction evidence="6">
        <text>a sn-glycero-3-phosphodiester + H2O = an alcohol + sn-glycerol 3-phosphate + H(+)</text>
        <dbReference type="Rhea" id="RHEA:12969"/>
        <dbReference type="ChEBI" id="CHEBI:15377"/>
        <dbReference type="ChEBI" id="CHEBI:15378"/>
        <dbReference type="ChEBI" id="CHEBI:30879"/>
        <dbReference type="ChEBI" id="CHEBI:57597"/>
        <dbReference type="ChEBI" id="CHEBI:83408"/>
        <dbReference type="EC" id="3.1.4.46"/>
    </reaction>
</comment>
<name>A0A834W2G0_9FABA</name>
<accession>A0A834W2G0</accession>
<dbReference type="PANTHER" id="PTHR43620">
    <property type="entry name" value="GLYCEROPHOSPHORYL DIESTER PHOSPHODIESTERASE"/>
    <property type="match status" value="1"/>
</dbReference>
<feature type="compositionally biased region" description="Pro residues" evidence="7">
    <location>
        <begin position="690"/>
        <end position="700"/>
    </location>
</feature>
<proteinExistence type="predicted"/>
<feature type="compositionally biased region" description="Low complexity" evidence="7">
    <location>
        <begin position="720"/>
        <end position="738"/>
    </location>
</feature>
<dbReference type="CDD" id="cd08604">
    <property type="entry name" value="GDPD_SHV3_repeat_2"/>
    <property type="match status" value="1"/>
</dbReference>
<evidence type="ECO:0000256" key="4">
    <source>
        <dbReference type="ARBA" id="ARBA00022801"/>
    </source>
</evidence>
<feature type="domain" description="GP-PDE" evidence="9">
    <location>
        <begin position="356"/>
        <end position="658"/>
    </location>
</feature>
<evidence type="ECO:0000256" key="2">
    <source>
        <dbReference type="ARBA" id="ARBA00022729"/>
    </source>
</evidence>
<keyword evidence="2 8" id="KW-0732">Signal</keyword>
<evidence type="ECO:0000256" key="5">
    <source>
        <dbReference type="ARBA" id="ARBA00023180"/>
    </source>
</evidence>
<evidence type="ECO:0000313" key="11">
    <source>
        <dbReference type="Proteomes" id="UP000634136"/>
    </source>
</evidence>
<dbReference type="InterPro" id="IPR017946">
    <property type="entry name" value="PLC-like_Pdiesterase_TIM-brl"/>
</dbReference>
<keyword evidence="3" id="KW-0319">Glycerol metabolism</keyword>
<dbReference type="GO" id="GO:0006629">
    <property type="term" value="P:lipid metabolic process"/>
    <property type="evidence" value="ECO:0007669"/>
    <property type="project" value="InterPro"/>
</dbReference>
<evidence type="ECO:0000256" key="3">
    <source>
        <dbReference type="ARBA" id="ARBA00022798"/>
    </source>
</evidence>
<feature type="region of interest" description="Disordered" evidence="7">
    <location>
        <begin position="657"/>
        <end position="740"/>
    </location>
</feature>
<feature type="chain" id="PRO_5032997836" description="glycerophosphodiester phosphodiesterase" evidence="8">
    <location>
        <begin position="19"/>
        <end position="956"/>
    </location>
</feature>
<dbReference type="Gene3D" id="3.20.20.190">
    <property type="entry name" value="Phosphatidylinositol (PI) phosphodiesterase"/>
    <property type="match status" value="2"/>
</dbReference>
<keyword evidence="4" id="KW-0378">Hydrolase</keyword>
<comment type="caution">
    <text evidence="10">The sequence shown here is derived from an EMBL/GenBank/DDBJ whole genome shotgun (WGS) entry which is preliminary data.</text>
</comment>
<dbReference type="EMBL" id="JAAIUW010000012">
    <property type="protein sequence ID" value="KAF7806508.1"/>
    <property type="molecule type" value="Genomic_DNA"/>
</dbReference>
<dbReference type="PANTHER" id="PTHR43620:SF44">
    <property type="entry name" value="GLYCEROPHOSPHODIESTER PHOSPHODIESTERASE GDPDL6-RELATED"/>
    <property type="match status" value="1"/>
</dbReference>
<sequence>MIISLFCVSLFIHTTVPANSLNPANPRTPAAPAQKWSTLNGNQPLVIARGGLSGVYPEATEGAIQMAMATTSIPDVVILCNLQMTKDGVGLCLTDIRLDNATNIALFDPKGQKTYDVNGKNVNAWFSVDYTDQQLTDNVILNQAIYSRPGVFDGMFPIAALVEIMKIKPPKLWLNYEAFYTQRGIKIQEFVLNAMRHYRIDFISSPEIGFLKSINGRVNQATTKVIFQLLDEKEVEPTTKQPFGSIAKDLATVKPFASGIMVPKEYIWPIKPDKYLGPPTTLVADAHKLGLEVYASGFANDLIASYNYSYDPVAEYLQFLDHDNSVDGFVTDFSSTASEAIACLSGNNTEPKKVQVLVISSNGASGVYPGSTDLAYQQAINDGADIIDCSVQMTKDGVAFCSETADISGTTTALTKFTSRTSNIPEIQPRQGIFSFDLTWSEIQTLKPQIVSNVGPNSGTEFPRNPANKNSGKFVTLSEFLELSKSKAVTGILINIKNAAYLASKKGLDIVGSVSNALSNATFDKQSTQQVMIQSDDTSVLSKYKDNPSYKRVLLIEDKIGEASTQTLDEIKKYATGVNLPKGSIITTSNSFTTALTKVVKEMKDANLTVFVHLLKNEYISLAFDYYSDPYMEISTFVQVAGVDGIVTAFPATTSRYARSPCSDPNRTENDPSIYPAKPGEMMNSLIPETRPPAEAPLPPLENVVDPPLPPVSNAGKAEPGPSDSSSSPTSPGSSHSTACRNTGNLDLALQTPPCSFSFFQPASYINSPPRAIEITQCLLDDVWNEGKKVSNCRWTNPFIPSFQTSPTKHDLKIGRYDSGFLSNSPPRAIEITQCLLDDVWNEGKKVSNCRWTNPFIPSFQTSPTKHDLKIGRYDSGFLSNSPPRAIEITQCLLDDVWNEGKKVSNCRWTNPFIPSFQTSPTKHDLKIGRIKAQISLYRDESAKSKNTMAATRSVA</sequence>
<evidence type="ECO:0000259" key="9">
    <source>
        <dbReference type="PROSITE" id="PS51704"/>
    </source>
</evidence>
<dbReference type="InterPro" id="IPR030395">
    <property type="entry name" value="GP_PDE_dom"/>
</dbReference>
<evidence type="ECO:0000313" key="10">
    <source>
        <dbReference type="EMBL" id="KAF7806508.1"/>
    </source>
</evidence>
<keyword evidence="11" id="KW-1185">Reference proteome</keyword>